<dbReference type="AlphaFoldDB" id="A0A0J8GTD4"/>
<organism evidence="3 4">
    <name type="scientific">Catenovulum maritimum</name>
    <dbReference type="NCBI Taxonomy" id="1513271"/>
    <lineage>
        <taxon>Bacteria</taxon>
        <taxon>Pseudomonadati</taxon>
        <taxon>Pseudomonadota</taxon>
        <taxon>Gammaproteobacteria</taxon>
        <taxon>Alteromonadales</taxon>
        <taxon>Alteromonadaceae</taxon>
        <taxon>Catenovulum</taxon>
    </lineage>
</organism>
<evidence type="ECO:0000313" key="4">
    <source>
        <dbReference type="Proteomes" id="UP000037600"/>
    </source>
</evidence>
<comment type="similarity">
    <text evidence="1 2">Belongs to the UPF0102 family.</text>
</comment>
<keyword evidence="4" id="KW-1185">Reference proteome</keyword>
<gene>
    <name evidence="3" type="ORF">XM47_13990</name>
</gene>
<dbReference type="InterPro" id="IPR011856">
    <property type="entry name" value="tRNA_endonuc-like_dom_sf"/>
</dbReference>
<evidence type="ECO:0000313" key="3">
    <source>
        <dbReference type="EMBL" id="KMT64559.1"/>
    </source>
</evidence>
<dbReference type="EMBL" id="LAZL01000023">
    <property type="protein sequence ID" value="KMT64559.1"/>
    <property type="molecule type" value="Genomic_DNA"/>
</dbReference>
<dbReference type="NCBIfam" id="TIGR00252">
    <property type="entry name" value="YraN family protein"/>
    <property type="match status" value="1"/>
</dbReference>
<proteinExistence type="inferred from homology"/>
<accession>A0A0J8GTD4</accession>
<evidence type="ECO:0000256" key="1">
    <source>
        <dbReference type="ARBA" id="ARBA00006738"/>
    </source>
</evidence>
<evidence type="ECO:0000256" key="2">
    <source>
        <dbReference type="HAMAP-Rule" id="MF_00048"/>
    </source>
</evidence>
<dbReference type="HAMAP" id="MF_00048">
    <property type="entry name" value="UPF0102"/>
    <property type="match status" value="1"/>
</dbReference>
<reference evidence="3 4" key="1">
    <citation type="submission" date="2015-04" db="EMBL/GenBank/DDBJ databases">
        <title>Draft Genome Sequence of the Novel Agar-Digesting Marine Bacterium Q1.</title>
        <authorList>
            <person name="Li Y."/>
            <person name="Li D."/>
            <person name="Chen G."/>
            <person name="Du Z."/>
        </authorList>
    </citation>
    <scope>NUCLEOTIDE SEQUENCE [LARGE SCALE GENOMIC DNA]</scope>
    <source>
        <strain evidence="3 4">Q1</strain>
    </source>
</reference>
<dbReference type="SUPFAM" id="SSF52980">
    <property type="entry name" value="Restriction endonuclease-like"/>
    <property type="match status" value="1"/>
</dbReference>
<dbReference type="Pfam" id="PF02021">
    <property type="entry name" value="UPF0102"/>
    <property type="match status" value="1"/>
</dbReference>
<dbReference type="PANTHER" id="PTHR34039:SF1">
    <property type="entry name" value="UPF0102 PROTEIN YRAN"/>
    <property type="match status" value="1"/>
</dbReference>
<protein>
    <recommendedName>
        <fullName evidence="2">UPF0102 protein XM47_13990</fullName>
    </recommendedName>
</protein>
<dbReference type="PANTHER" id="PTHR34039">
    <property type="entry name" value="UPF0102 PROTEIN YRAN"/>
    <property type="match status" value="1"/>
</dbReference>
<dbReference type="OrthoDB" id="9794876at2"/>
<dbReference type="RefSeq" id="WP_048693727.1">
    <property type="nucleotide sequence ID" value="NZ_KQ130496.1"/>
</dbReference>
<dbReference type="InterPro" id="IPR011335">
    <property type="entry name" value="Restrct_endonuc-II-like"/>
</dbReference>
<dbReference type="Proteomes" id="UP000037600">
    <property type="component" value="Unassembled WGS sequence"/>
</dbReference>
<dbReference type="STRING" id="1513271.XM47_13990"/>
<dbReference type="NCBIfam" id="NF009150">
    <property type="entry name" value="PRK12497.1-3"/>
    <property type="match status" value="1"/>
</dbReference>
<dbReference type="Gene3D" id="3.40.1350.10">
    <property type="match status" value="1"/>
</dbReference>
<name>A0A0J8GTD4_9ALTE</name>
<comment type="caution">
    <text evidence="3">The sequence shown here is derived from an EMBL/GenBank/DDBJ whole genome shotgun (WGS) entry which is preliminary data.</text>
</comment>
<dbReference type="InterPro" id="IPR003509">
    <property type="entry name" value="UPF0102_YraN-like"/>
</dbReference>
<sequence length="123" mass="14040">MSPLFQNVSKRLVGQDYEQQAKKFLASNNVQCIEQNFNCKTGEIDLICIEQSTYLFVEVRFRAKSSHGSAAATITPSKQKKVKSAAMYYLQQNKLNINHTAIRFDAVVFDQDSKNPNWIKNAF</sequence>
<dbReference type="GO" id="GO:0003676">
    <property type="term" value="F:nucleic acid binding"/>
    <property type="evidence" value="ECO:0007669"/>
    <property type="project" value="InterPro"/>
</dbReference>